<feature type="domain" description="Reverse transcriptase" evidence="10">
    <location>
        <begin position="21"/>
        <end position="231"/>
    </location>
</feature>
<evidence type="ECO:0000313" key="11">
    <source>
        <dbReference type="EMBL" id="MDQ4626720.1"/>
    </source>
</evidence>
<evidence type="ECO:0000313" key="12">
    <source>
        <dbReference type="Proteomes" id="UP001237592"/>
    </source>
</evidence>
<evidence type="ECO:0000256" key="7">
    <source>
        <dbReference type="ARBA" id="ARBA00023118"/>
    </source>
</evidence>
<dbReference type="EC" id="2.7.7.49" evidence="1"/>
<evidence type="ECO:0000256" key="3">
    <source>
        <dbReference type="ARBA" id="ARBA00022695"/>
    </source>
</evidence>
<dbReference type="PANTHER" id="PTHR34047">
    <property type="entry name" value="NUCLEAR INTRON MATURASE 1, MITOCHONDRIAL-RELATED"/>
    <property type="match status" value="1"/>
</dbReference>
<dbReference type="PRINTS" id="PR00866">
    <property type="entry name" value="RNADNAPOLMS"/>
</dbReference>
<evidence type="ECO:0000256" key="8">
    <source>
        <dbReference type="ARBA" id="ARBA00034120"/>
    </source>
</evidence>
<proteinExistence type="inferred from homology"/>
<dbReference type="Pfam" id="PF00078">
    <property type="entry name" value="RVT_1"/>
    <property type="match status" value="1"/>
</dbReference>
<evidence type="ECO:0000256" key="1">
    <source>
        <dbReference type="ARBA" id="ARBA00012493"/>
    </source>
</evidence>
<keyword evidence="12" id="KW-1185">Reference proteome</keyword>
<evidence type="ECO:0000256" key="4">
    <source>
        <dbReference type="ARBA" id="ARBA00022723"/>
    </source>
</evidence>
<dbReference type="Proteomes" id="UP001237592">
    <property type="component" value="Unassembled WGS sequence"/>
</dbReference>
<dbReference type="InterPro" id="IPR000477">
    <property type="entry name" value="RT_dom"/>
</dbReference>
<protein>
    <recommendedName>
        <fullName evidence="1">RNA-directed DNA polymerase</fullName>
        <ecNumber evidence="1">2.7.7.49</ecNumber>
    </recommendedName>
</protein>
<keyword evidence="4" id="KW-0479">Metal-binding</keyword>
<accession>A0ABU0XT79</accession>
<dbReference type="SUPFAM" id="SSF56672">
    <property type="entry name" value="DNA/RNA polymerases"/>
    <property type="match status" value="1"/>
</dbReference>
<reference evidence="11 12" key="1">
    <citation type="submission" date="2023-08" db="EMBL/GenBank/DDBJ databases">
        <title>Draft genome sequence of Janthinobacterium lividum.</title>
        <authorList>
            <person name="Chun B.H."/>
            <person name="Lee Y."/>
        </authorList>
    </citation>
    <scope>NUCLEOTIDE SEQUENCE [LARGE SCALE GENOMIC DNA]</scope>
    <source>
        <strain evidence="11 12">AMJK</strain>
    </source>
</reference>
<gene>
    <name evidence="11" type="ORF">RB624_12560</name>
</gene>
<comment type="catalytic activity">
    <reaction evidence="9">
        <text>DNA(n) + a 2'-deoxyribonucleoside 5'-triphosphate = DNA(n+1) + diphosphate</text>
        <dbReference type="Rhea" id="RHEA:22508"/>
        <dbReference type="Rhea" id="RHEA-COMP:17339"/>
        <dbReference type="Rhea" id="RHEA-COMP:17340"/>
        <dbReference type="ChEBI" id="CHEBI:33019"/>
        <dbReference type="ChEBI" id="CHEBI:61560"/>
        <dbReference type="ChEBI" id="CHEBI:173112"/>
        <dbReference type="EC" id="2.7.7.49"/>
    </reaction>
</comment>
<name>A0ABU0XT79_9BURK</name>
<evidence type="ECO:0000259" key="10">
    <source>
        <dbReference type="PROSITE" id="PS50878"/>
    </source>
</evidence>
<keyword evidence="3 11" id="KW-0548">Nucleotidyltransferase</keyword>
<evidence type="ECO:0000256" key="2">
    <source>
        <dbReference type="ARBA" id="ARBA00022679"/>
    </source>
</evidence>
<dbReference type="GO" id="GO:0003964">
    <property type="term" value="F:RNA-directed DNA polymerase activity"/>
    <property type="evidence" value="ECO:0007669"/>
    <property type="project" value="UniProtKB-KW"/>
</dbReference>
<dbReference type="PANTHER" id="PTHR34047:SF7">
    <property type="entry name" value="RNA-DIRECTED DNA POLYMERASE"/>
    <property type="match status" value="1"/>
</dbReference>
<evidence type="ECO:0000256" key="9">
    <source>
        <dbReference type="ARBA" id="ARBA00048173"/>
    </source>
</evidence>
<dbReference type="RefSeq" id="WP_307779267.1">
    <property type="nucleotide sequence ID" value="NZ_JAVFKP010000002.1"/>
</dbReference>
<dbReference type="PROSITE" id="PS50878">
    <property type="entry name" value="RT_POL"/>
    <property type="match status" value="1"/>
</dbReference>
<evidence type="ECO:0000256" key="5">
    <source>
        <dbReference type="ARBA" id="ARBA00022842"/>
    </source>
</evidence>
<comment type="caution">
    <text evidence="11">The sequence shown here is derived from an EMBL/GenBank/DDBJ whole genome shotgun (WGS) entry which is preliminary data.</text>
</comment>
<organism evidence="11 12">
    <name type="scientific">Janthinobacterium lividum</name>
    <dbReference type="NCBI Taxonomy" id="29581"/>
    <lineage>
        <taxon>Bacteria</taxon>
        <taxon>Pseudomonadati</taxon>
        <taxon>Pseudomonadota</taxon>
        <taxon>Betaproteobacteria</taxon>
        <taxon>Burkholderiales</taxon>
        <taxon>Oxalobacteraceae</taxon>
        <taxon>Janthinobacterium</taxon>
    </lineage>
</organism>
<keyword evidence="7" id="KW-0051">Antiviral defense</keyword>
<sequence>MKNVQDYYSFVDLLELDDATASTIPAMLAGTHKFYRTFQIPKRAGGFRKISSPYPSLALVQRKILEKILLDFDVHSNAFAYKKKSNAVLHAACHVKNDELLILDIQDFFHSISRQMIFESLQQGGIKNEICGFISSLCSSDSGLPQGASTSPILSNIIFKNLDDRFLRLARSLNLVYSRYADDLAFSGDRIPRSLPNIVEHILKSKNFNLNKSKTKLKIAGSKKIITGVSISRKVLMAPKQFKRKLRAQIYEIEKFSENLSGISNLDPFVYERVLGRINYLLQIEPANEFALEKKRFLSARHQDFLALI</sequence>
<keyword evidence="6 11" id="KW-0695">RNA-directed DNA polymerase</keyword>
<comment type="similarity">
    <text evidence="8">Belongs to the bacterial reverse transcriptase family.</text>
</comment>
<dbReference type="InterPro" id="IPR000123">
    <property type="entry name" value="Reverse_transcriptase_msDNA"/>
</dbReference>
<keyword evidence="2 11" id="KW-0808">Transferase</keyword>
<dbReference type="InterPro" id="IPR043502">
    <property type="entry name" value="DNA/RNA_pol_sf"/>
</dbReference>
<dbReference type="EMBL" id="JAVFKP010000002">
    <property type="protein sequence ID" value="MDQ4626720.1"/>
    <property type="molecule type" value="Genomic_DNA"/>
</dbReference>
<evidence type="ECO:0000256" key="6">
    <source>
        <dbReference type="ARBA" id="ARBA00022918"/>
    </source>
</evidence>
<dbReference type="CDD" id="cd03487">
    <property type="entry name" value="RT_Bac_retron_II"/>
    <property type="match status" value="1"/>
</dbReference>
<dbReference type="InterPro" id="IPR051083">
    <property type="entry name" value="GrpII_Intron_Splice-Mob/Def"/>
</dbReference>
<keyword evidence="5" id="KW-0460">Magnesium</keyword>